<name>A0A286USK9_9AGAM</name>
<sequence>MNDDVIYASRKEKSRWSLCKRVKFPGAGHPQTTMATTLHLSSSSTDTTTRRTLSNLSLGVAKSKKIVVVTGQVFHVLAGFRTSAHQMASITL</sequence>
<protein>
    <submittedName>
        <fullName evidence="1">DHS-like NAD FAD-binding domain-containing</fullName>
    </submittedName>
</protein>
<dbReference type="EMBL" id="NBII01000002">
    <property type="protein sequence ID" value="PAV22502.1"/>
    <property type="molecule type" value="Genomic_DNA"/>
</dbReference>
<organism evidence="1 2">
    <name type="scientific">Pyrrhoderma noxium</name>
    <dbReference type="NCBI Taxonomy" id="2282107"/>
    <lineage>
        <taxon>Eukaryota</taxon>
        <taxon>Fungi</taxon>
        <taxon>Dikarya</taxon>
        <taxon>Basidiomycota</taxon>
        <taxon>Agaricomycotina</taxon>
        <taxon>Agaricomycetes</taxon>
        <taxon>Hymenochaetales</taxon>
        <taxon>Hymenochaetaceae</taxon>
        <taxon>Pyrrhoderma</taxon>
    </lineage>
</organism>
<evidence type="ECO:0000313" key="1">
    <source>
        <dbReference type="EMBL" id="PAV22502.1"/>
    </source>
</evidence>
<comment type="caution">
    <text evidence="1">The sequence shown here is derived from an EMBL/GenBank/DDBJ whole genome shotgun (WGS) entry which is preliminary data.</text>
</comment>
<evidence type="ECO:0000313" key="2">
    <source>
        <dbReference type="Proteomes" id="UP000217199"/>
    </source>
</evidence>
<dbReference type="AlphaFoldDB" id="A0A286USK9"/>
<dbReference type="Proteomes" id="UP000217199">
    <property type="component" value="Unassembled WGS sequence"/>
</dbReference>
<proteinExistence type="predicted"/>
<keyword evidence="2" id="KW-1185">Reference proteome</keyword>
<dbReference type="InParanoid" id="A0A286USK9"/>
<reference evidence="1 2" key="1">
    <citation type="journal article" date="2017" name="Mol. Ecol.">
        <title>Comparative and population genomic landscape of Phellinus noxius: A hypervariable fungus causing root rot in trees.</title>
        <authorList>
            <person name="Chung C.L."/>
            <person name="Lee T.J."/>
            <person name="Akiba M."/>
            <person name="Lee H.H."/>
            <person name="Kuo T.H."/>
            <person name="Liu D."/>
            <person name="Ke H.M."/>
            <person name="Yokoi T."/>
            <person name="Roa M.B."/>
            <person name="Lu M.J."/>
            <person name="Chang Y.Y."/>
            <person name="Ann P.J."/>
            <person name="Tsai J.N."/>
            <person name="Chen C.Y."/>
            <person name="Tzean S.S."/>
            <person name="Ota Y."/>
            <person name="Hattori T."/>
            <person name="Sahashi N."/>
            <person name="Liou R.F."/>
            <person name="Kikuchi T."/>
            <person name="Tsai I.J."/>
        </authorList>
    </citation>
    <scope>NUCLEOTIDE SEQUENCE [LARGE SCALE GENOMIC DNA]</scope>
    <source>
        <strain evidence="1 2">FFPRI411160</strain>
    </source>
</reference>
<gene>
    <name evidence="1" type="ORF">PNOK_0245900</name>
</gene>
<accession>A0A286USK9</accession>